<dbReference type="KEGG" id="tva:4768020"/>
<protein>
    <submittedName>
        <fullName evidence="1">Uncharacterized protein</fullName>
    </submittedName>
</protein>
<dbReference type="AlphaFoldDB" id="A2EB48"/>
<evidence type="ECO:0000313" key="2">
    <source>
        <dbReference type="Proteomes" id="UP000001542"/>
    </source>
</evidence>
<dbReference type="InParanoid" id="A2EB48"/>
<gene>
    <name evidence="1" type="ORF">TVAG_274570</name>
</gene>
<reference evidence="1" key="2">
    <citation type="journal article" date="2007" name="Science">
        <title>Draft genome sequence of the sexually transmitted pathogen Trichomonas vaginalis.</title>
        <authorList>
            <person name="Carlton J.M."/>
            <person name="Hirt R.P."/>
            <person name="Silva J.C."/>
            <person name="Delcher A.L."/>
            <person name="Schatz M."/>
            <person name="Zhao Q."/>
            <person name="Wortman J.R."/>
            <person name="Bidwell S.L."/>
            <person name="Alsmark U.C.M."/>
            <person name="Besteiro S."/>
            <person name="Sicheritz-Ponten T."/>
            <person name="Noel C.J."/>
            <person name="Dacks J.B."/>
            <person name="Foster P.G."/>
            <person name="Simillion C."/>
            <person name="Van de Peer Y."/>
            <person name="Miranda-Saavedra D."/>
            <person name="Barton G.J."/>
            <person name="Westrop G.D."/>
            <person name="Mueller S."/>
            <person name="Dessi D."/>
            <person name="Fiori P.L."/>
            <person name="Ren Q."/>
            <person name="Paulsen I."/>
            <person name="Zhang H."/>
            <person name="Bastida-Corcuera F.D."/>
            <person name="Simoes-Barbosa A."/>
            <person name="Brown M.T."/>
            <person name="Hayes R.D."/>
            <person name="Mukherjee M."/>
            <person name="Okumura C.Y."/>
            <person name="Schneider R."/>
            <person name="Smith A.J."/>
            <person name="Vanacova S."/>
            <person name="Villalvazo M."/>
            <person name="Haas B.J."/>
            <person name="Pertea M."/>
            <person name="Feldblyum T.V."/>
            <person name="Utterback T.R."/>
            <person name="Shu C.L."/>
            <person name="Osoegawa K."/>
            <person name="de Jong P.J."/>
            <person name="Hrdy I."/>
            <person name="Horvathova L."/>
            <person name="Zubacova Z."/>
            <person name="Dolezal P."/>
            <person name="Malik S.B."/>
            <person name="Logsdon J.M. Jr."/>
            <person name="Henze K."/>
            <person name="Gupta A."/>
            <person name="Wang C.C."/>
            <person name="Dunne R.L."/>
            <person name="Upcroft J.A."/>
            <person name="Upcroft P."/>
            <person name="White O."/>
            <person name="Salzberg S.L."/>
            <person name="Tang P."/>
            <person name="Chiu C.-H."/>
            <person name="Lee Y.-S."/>
            <person name="Embley T.M."/>
            <person name="Coombs G.H."/>
            <person name="Mottram J.C."/>
            <person name="Tachezy J."/>
            <person name="Fraser-Liggett C.M."/>
            <person name="Johnson P.J."/>
        </authorList>
    </citation>
    <scope>NUCLEOTIDE SEQUENCE [LARGE SCALE GENOMIC DNA]</scope>
    <source>
        <strain evidence="1">G3</strain>
    </source>
</reference>
<dbReference type="RefSeq" id="XP_001322317.1">
    <property type="nucleotide sequence ID" value="XM_001322282.1"/>
</dbReference>
<reference evidence="1" key="1">
    <citation type="submission" date="2006-10" db="EMBL/GenBank/DDBJ databases">
        <authorList>
            <person name="Amadeo P."/>
            <person name="Zhao Q."/>
            <person name="Wortman J."/>
            <person name="Fraser-Liggett C."/>
            <person name="Carlton J."/>
        </authorList>
    </citation>
    <scope>NUCLEOTIDE SEQUENCE</scope>
    <source>
        <strain evidence="1">G3</strain>
    </source>
</reference>
<proteinExistence type="predicted"/>
<accession>A2EB48</accession>
<keyword evidence="2" id="KW-1185">Reference proteome</keyword>
<name>A2EB48_TRIV3</name>
<evidence type="ECO:0000313" key="1">
    <source>
        <dbReference type="EMBL" id="EAY10094.1"/>
    </source>
</evidence>
<organism evidence="1 2">
    <name type="scientific">Trichomonas vaginalis (strain ATCC PRA-98 / G3)</name>
    <dbReference type="NCBI Taxonomy" id="412133"/>
    <lineage>
        <taxon>Eukaryota</taxon>
        <taxon>Metamonada</taxon>
        <taxon>Parabasalia</taxon>
        <taxon>Trichomonadida</taxon>
        <taxon>Trichomonadidae</taxon>
        <taxon>Trichomonas</taxon>
    </lineage>
</organism>
<dbReference type="VEuPathDB" id="TrichDB:TVAG_274570"/>
<sequence>MENKTGKRNELHTKINKFKQDTIQEVTFWKTFGFVIQTFEPIDIIPETNGDKSSNSGNEGKFIPSPTVVQIEHFIGPHYTEPTDF</sequence>
<dbReference type="VEuPathDB" id="TrichDB:TVAGG3_0354450"/>
<dbReference type="EMBL" id="DS113344">
    <property type="protein sequence ID" value="EAY10094.1"/>
    <property type="molecule type" value="Genomic_DNA"/>
</dbReference>
<dbReference type="Proteomes" id="UP000001542">
    <property type="component" value="Unassembled WGS sequence"/>
</dbReference>